<sequence>METRDMIVYTLNTPDCNKVSITLEELGLKYQVRKVNVSNGEQKEPWFTEINPNGRIPALVDQLPDGSTIKLFESGSIMQYLTDRYDQEHRISFPRGTPEYYETGNWLFFQNAGVGPIQGQAVHFLRYNPVKMEYSTSRYINETRRLYRVLDKHLATRDYLVGGKCTIADIAHWGWVTAAFWAGVDLGQFPNLARWEKRMRARPGVQRGKEIPDRHWIDVVTESPEMIQIVERENAKWIQAAQVQNAQL</sequence>
<keyword evidence="5" id="KW-1185">Reference proteome</keyword>
<dbReference type="OrthoDB" id="422574at2759"/>
<dbReference type="InterPro" id="IPR004046">
    <property type="entry name" value="GST_C"/>
</dbReference>
<dbReference type="SFLD" id="SFLDG00358">
    <property type="entry name" value="Main_(cytGST)"/>
    <property type="match status" value="1"/>
</dbReference>
<feature type="domain" description="GST C-terminal" evidence="3">
    <location>
        <begin position="96"/>
        <end position="216"/>
    </location>
</feature>
<dbReference type="Pfam" id="PF00043">
    <property type="entry name" value="GST_C"/>
    <property type="match status" value="1"/>
</dbReference>
<dbReference type="SUPFAM" id="SSF52833">
    <property type="entry name" value="Thioredoxin-like"/>
    <property type="match status" value="1"/>
</dbReference>
<evidence type="ECO:0000256" key="1">
    <source>
        <dbReference type="ARBA" id="ARBA00007409"/>
    </source>
</evidence>
<evidence type="ECO:0008006" key="6">
    <source>
        <dbReference type="Google" id="ProtNLM"/>
    </source>
</evidence>
<dbReference type="STRING" id="1442368.A0A0D2GCJ5"/>
<evidence type="ECO:0000259" key="3">
    <source>
        <dbReference type="PROSITE" id="PS50405"/>
    </source>
</evidence>
<dbReference type="PANTHER" id="PTHR44051">
    <property type="entry name" value="GLUTATHIONE S-TRANSFERASE-RELATED"/>
    <property type="match status" value="1"/>
</dbReference>
<dbReference type="PANTHER" id="PTHR44051:SF8">
    <property type="entry name" value="GLUTATHIONE S-TRANSFERASE GSTA"/>
    <property type="match status" value="1"/>
</dbReference>
<proteinExistence type="inferred from homology"/>
<dbReference type="Proteomes" id="UP000053029">
    <property type="component" value="Unassembled WGS sequence"/>
</dbReference>
<dbReference type="PROSITE" id="PS50404">
    <property type="entry name" value="GST_NTER"/>
    <property type="match status" value="1"/>
</dbReference>
<evidence type="ECO:0000313" key="5">
    <source>
        <dbReference type="Proteomes" id="UP000053029"/>
    </source>
</evidence>
<organism evidence="4 5">
    <name type="scientific">Fonsecaea pedrosoi CBS 271.37</name>
    <dbReference type="NCBI Taxonomy" id="1442368"/>
    <lineage>
        <taxon>Eukaryota</taxon>
        <taxon>Fungi</taxon>
        <taxon>Dikarya</taxon>
        <taxon>Ascomycota</taxon>
        <taxon>Pezizomycotina</taxon>
        <taxon>Eurotiomycetes</taxon>
        <taxon>Chaetothyriomycetidae</taxon>
        <taxon>Chaetothyriales</taxon>
        <taxon>Herpotrichiellaceae</taxon>
        <taxon>Fonsecaea</taxon>
    </lineage>
</organism>
<name>A0A0D2GCJ5_9EURO</name>
<dbReference type="HOGENOM" id="CLU_011226_14_0_1"/>
<dbReference type="AlphaFoldDB" id="A0A0D2GCJ5"/>
<dbReference type="Gene3D" id="1.20.1050.10">
    <property type="match status" value="1"/>
</dbReference>
<dbReference type="SFLD" id="SFLDS00019">
    <property type="entry name" value="Glutathione_Transferase_(cytos"/>
    <property type="match status" value="1"/>
</dbReference>
<reference evidence="4 5" key="1">
    <citation type="submission" date="2015-01" db="EMBL/GenBank/DDBJ databases">
        <title>The Genome Sequence of Fonsecaea pedrosoi CBS 271.37.</title>
        <authorList>
            <consortium name="The Broad Institute Genomics Platform"/>
            <person name="Cuomo C."/>
            <person name="de Hoog S."/>
            <person name="Gorbushina A."/>
            <person name="Stielow B."/>
            <person name="Teixiera M."/>
            <person name="Abouelleil A."/>
            <person name="Chapman S.B."/>
            <person name="Priest M."/>
            <person name="Young S.K."/>
            <person name="Wortman J."/>
            <person name="Nusbaum C."/>
            <person name="Birren B."/>
        </authorList>
    </citation>
    <scope>NUCLEOTIDE SEQUENCE [LARGE SCALE GENOMIC DNA]</scope>
    <source>
        <strain evidence="4 5">CBS 271.37</strain>
    </source>
</reference>
<dbReference type="SFLD" id="SFLDG01151">
    <property type="entry name" value="Main.2:_Nu-like"/>
    <property type="match status" value="1"/>
</dbReference>
<dbReference type="Pfam" id="PF13409">
    <property type="entry name" value="GST_N_2"/>
    <property type="match status" value="1"/>
</dbReference>
<protein>
    <recommendedName>
        <fullName evidence="6">Glutathione S-transferase</fullName>
    </recommendedName>
</protein>
<dbReference type="InterPro" id="IPR040079">
    <property type="entry name" value="Glutathione_S-Trfase"/>
</dbReference>
<dbReference type="EMBL" id="KN846975">
    <property type="protein sequence ID" value="KIW76435.1"/>
    <property type="molecule type" value="Genomic_DNA"/>
</dbReference>
<dbReference type="RefSeq" id="XP_013280243.1">
    <property type="nucleotide sequence ID" value="XM_013424789.1"/>
</dbReference>
<dbReference type="GeneID" id="25310671"/>
<dbReference type="InterPro" id="IPR036282">
    <property type="entry name" value="Glutathione-S-Trfase_C_sf"/>
</dbReference>
<dbReference type="InterPro" id="IPR004045">
    <property type="entry name" value="Glutathione_S-Trfase_N"/>
</dbReference>
<dbReference type="CDD" id="cd03048">
    <property type="entry name" value="GST_N_Ure2p_like"/>
    <property type="match status" value="1"/>
</dbReference>
<feature type="domain" description="GST N-terminal" evidence="2">
    <location>
        <begin position="3"/>
        <end position="89"/>
    </location>
</feature>
<dbReference type="InterPro" id="IPR010987">
    <property type="entry name" value="Glutathione-S-Trfase_C-like"/>
</dbReference>
<comment type="similarity">
    <text evidence="1">Belongs to the GST superfamily.</text>
</comment>
<dbReference type="SUPFAM" id="SSF47616">
    <property type="entry name" value="GST C-terminal domain-like"/>
    <property type="match status" value="1"/>
</dbReference>
<dbReference type="Gene3D" id="3.40.30.10">
    <property type="entry name" value="Glutaredoxin"/>
    <property type="match status" value="1"/>
</dbReference>
<evidence type="ECO:0000313" key="4">
    <source>
        <dbReference type="EMBL" id="KIW76435.1"/>
    </source>
</evidence>
<dbReference type="VEuPathDB" id="FungiDB:Z517_11181"/>
<accession>A0A0D2GCJ5</accession>
<dbReference type="InterPro" id="IPR036249">
    <property type="entry name" value="Thioredoxin-like_sf"/>
</dbReference>
<gene>
    <name evidence="4" type="ORF">Z517_11181</name>
</gene>
<dbReference type="PROSITE" id="PS50405">
    <property type="entry name" value="GST_CTER"/>
    <property type="match status" value="1"/>
</dbReference>
<evidence type="ECO:0000259" key="2">
    <source>
        <dbReference type="PROSITE" id="PS50404"/>
    </source>
</evidence>